<evidence type="ECO:0000313" key="2">
    <source>
        <dbReference type="EMBL" id="PIP57111.1"/>
    </source>
</evidence>
<gene>
    <name evidence="2" type="ORF">COX04_01385</name>
</gene>
<dbReference type="InterPro" id="IPR029058">
    <property type="entry name" value="AB_hydrolase_fold"/>
</dbReference>
<dbReference type="EMBL" id="PCSV01000034">
    <property type="protein sequence ID" value="PIP57111.1"/>
    <property type="molecule type" value="Genomic_DNA"/>
</dbReference>
<dbReference type="Proteomes" id="UP000230759">
    <property type="component" value="Unassembled WGS sequence"/>
</dbReference>
<dbReference type="SUPFAM" id="SSF53474">
    <property type="entry name" value="alpha/beta-Hydrolases"/>
    <property type="match status" value="1"/>
</dbReference>
<comment type="caution">
    <text evidence="2">The sequence shown here is derived from an EMBL/GenBank/DDBJ whole genome shotgun (WGS) entry which is preliminary data.</text>
</comment>
<evidence type="ECO:0000259" key="1">
    <source>
        <dbReference type="Pfam" id="PF00561"/>
    </source>
</evidence>
<dbReference type="AlphaFoldDB" id="A0A2H0BHJ4"/>
<name>A0A2H0BHJ4_9BACT</name>
<dbReference type="Pfam" id="PF00561">
    <property type="entry name" value="Abhydrolase_1"/>
    <property type="match status" value="1"/>
</dbReference>
<dbReference type="Gene3D" id="3.40.50.1820">
    <property type="entry name" value="alpha/beta hydrolase"/>
    <property type="match status" value="1"/>
</dbReference>
<dbReference type="InterPro" id="IPR000073">
    <property type="entry name" value="AB_hydrolase_1"/>
</dbReference>
<protein>
    <recommendedName>
        <fullName evidence="1">AB hydrolase-1 domain-containing protein</fullName>
    </recommendedName>
</protein>
<reference evidence="2 3" key="1">
    <citation type="submission" date="2017-09" db="EMBL/GenBank/DDBJ databases">
        <title>Depth-based differentiation of microbial function through sediment-hosted aquifers and enrichment of novel symbionts in the deep terrestrial subsurface.</title>
        <authorList>
            <person name="Probst A.J."/>
            <person name="Ladd B."/>
            <person name="Jarett J.K."/>
            <person name="Geller-Mcgrath D.E."/>
            <person name="Sieber C.M."/>
            <person name="Emerson J.B."/>
            <person name="Anantharaman K."/>
            <person name="Thomas B.C."/>
            <person name="Malmstrom R."/>
            <person name="Stieglmeier M."/>
            <person name="Klingl A."/>
            <person name="Woyke T."/>
            <person name="Ryan C.M."/>
            <person name="Banfield J.F."/>
        </authorList>
    </citation>
    <scope>NUCLEOTIDE SEQUENCE [LARGE SCALE GENOMIC DNA]</scope>
    <source>
        <strain evidence="2">CG22_combo_CG10-13_8_21_14_all_45_10</strain>
    </source>
</reference>
<sequence>MKTIILPGYSVHNQEWALEVKKSLSFKQSVLVHQWRHWQLGGTLHPKHEIAGILKEIGRDKVNIIAKSVGTMICMLILSEIPDKINKIILCGIPTVSAERLALFKEALKNFPAGNIVCFQNIRDPFAGYAEVKKFLSLVNPEIKIIKMPQSDHHYPYFAEFQKFLFDY</sequence>
<feature type="domain" description="AB hydrolase-1" evidence="1">
    <location>
        <begin position="53"/>
        <end position="112"/>
    </location>
</feature>
<organism evidence="2 3">
    <name type="scientific">Candidatus Woesebacteria bacterium CG22_combo_CG10-13_8_21_14_all_45_10</name>
    <dbReference type="NCBI Taxonomy" id="1975060"/>
    <lineage>
        <taxon>Bacteria</taxon>
        <taxon>Candidatus Woeseibacteriota</taxon>
    </lineage>
</organism>
<accession>A0A2H0BHJ4</accession>
<proteinExistence type="predicted"/>
<evidence type="ECO:0000313" key="3">
    <source>
        <dbReference type="Proteomes" id="UP000230759"/>
    </source>
</evidence>